<sequence length="52" mass="6269">MLFCMVSWLSRPDSSRRSNAWVPRCFSFLKVCPKWTHRRLFIHQEEDREGAA</sequence>
<name>A0A8J2FNK6_9BACT</name>
<dbReference type="EMBL" id="CAJNOB010000012">
    <property type="protein sequence ID" value="CAF0696310.1"/>
    <property type="molecule type" value="Genomic_DNA"/>
</dbReference>
<reference evidence="1" key="1">
    <citation type="submission" date="2021-02" db="EMBL/GenBank/DDBJ databases">
        <authorList>
            <person name="Cremers G."/>
            <person name="Picone N."/>
        </authorList>
    </citation>
    <scope>NUCLEOTIDE SEQUENCE</scope>
    <source>
        <strain evidence="1">PQ17</strain>
    </source>
</reference>
<accession>A0A8J2FNK6</accession>
<gene>
    <name evidence="1" type="ORF">MPNT_20185</name>
</gene>
<evidence type="ECO:0000313" key="1">
    <source>
        <dbReference type="EMBL" id="CAF0696310.1"/>
    </source>
</evidence>
<evidence type="ECO:0000313" key="2">
    <source>
        <dbReference type="Proteomes" id="UP000663859"/>
    </source>
</evidence>
<dbReference type="Proteomes" id="UP000663859">
    <property type="component" value="Unassembled WGS sequence"/>
</dbReference>
<protein>
    <submittedName>
        <fullName evidence="1">Uncharacterized protein</fullName>
    </submittedName>
</protein>
<organism evidence="1 2">
    <name type="scientific">Candidatus Methylacidithermus pantelleriae</name>
    <dbReference type="NCBI Taxonomy" id="2744239"/>
    <lineage>
        <taxon>Bacteria</taxon>
        <taxon>Pseudomonadati</taxon>
        <taxon>Verrucomicrobiota</taxon>
        <taxon>Methylacidiphilae</taxon>
        <taxon>Methylacidiphilales</taxon>
        <taxon>Methylacidiphilaceae</taxon>
        <taxon>Candidatus Methylacidithermus</taxon>
    </lineage>
</organism>
<proteinExistence type="predicted"/>
<dbReference type="AlphaFoldDB" id="A0A8J2FNK6"/>
<keyword evidence="2" id="KW-1185">Reference proteome</keyword>
<comment type="caution">
    <text evidence="1">The sequence shown here is derived from an EMBL/GenBank/DDBJ whole genome shotgun (WGS) entry which is preliminary data.</text>
</comment>